<dbReference type="PANTHER" id="PTHR10851:SF0">
    <property type="entry name" value="PYRIDOXINE-5'-PHOSPHATE OXIDASE"/>
    <property type="match status" value="1"/>
</dbReference>
<evidence type="ECO:0000256" key="5">
    <source>
        <dbReference type="ARBA" id="ARBA00007301"/>
    </source>
</evidence>
<keyword evidence="10" id="KW-0560">Oxidoreductase</keyword>
<evidence type="ECO:0000256" key="4">
    <source>
        <dbReference type="ARBA" id="ARBA00005037"/>
    </source>
</evidence>
<dbReference type="PANTHER" id="PTHR10851">
    <property type="entry name" value="PYRIDOXINE-5-PHOSPHATE OXIDASE"/>
    <property type="match status" value="1"/>
</dbReference>
<dbReference type="NCBIfam" id="NF004231">
    <property type="entry name" value="PRK05679.1"/>
    <property type="match status" value="1"/>
</dbReference>
<evidence type="ECO:0000313" key="19">
    <source>
        <dbReference type="Proteomes" id="UP000324585"/>
    </source>
</evidence>
<organism evidence="18 19">
    <name type="scientific">Porphyridium purpureum</name>
    <name type="common">Red alga</name>
    <name type="synonym">Porphyridium cruentum</name>
    <dbReference type="NCBI Taxonomy" id="35688"/>
    <lineage>
        <taxon>Eukaryota</taxon>
        <taxon>Rhodophyta</taxon>
        <taxon>Bangiophyceae</taxon>
        <taxon>Porphyridiales</taxon>
        <taxon>Porphyridiaceae</taxon>
        <taxon>Porphyridium</taxon>
    </lineage>
</organism>
<comment type="catalytic activity">
    <reaction evidence="12">
        <text>pyridoxamine 5'-phosphate + O2 + H2O = pyridoxal 5'-phosphate + H2O2 + NH4(+)</text>
        <dbReference type="Rhea" id="RHEA:15817"/>
        <dbReference type="ChEBI" id="CHEBI:15377"/>
        <dbReference type="ChEBI" id="CHEBI:15379"/>
        <dbReference type="ChEBI" id="CHEBI:16240"/>
        <dbReference type="ChEBI" id="CHEBI:28938"/>
        <dbReference type="ChEBI" id="CHEBI:58451"/>
        <dbReference type="ChEBI" id="CHEBI:597326"/>
        <dbReference type="EC" id="1.4.3.5"/>
    </reaction>
    <physiologicalReaction direction="left-to-right" evidence="12">
        <dbReference type="Rhea" id="RHEA:15818"/>
    </physiologicalReaction>
</comment>
<dbReference type="InterPro" id="IPR012349">
    <property type="entry name" value="Split_barrel_FMN-bd"/>
</dbReference>
<proteinExistence type="inferred from homology"/>
<evidence type="ECO:0000256" key="14">
    <source>
        <dbReference type="ARBA" id="ARBA00073441"/>
    </source>
</evidence>
<reference evidence="19" key="1">
    <citation type="journal article" date="2019" name="Nat. Commun.">
        <title>Expansion of phycobilisome linker gene families in mesophilic red algae.</title>
        <authorList>
            <person name="Lee J."/>
            <person name="Kim D."/>
            <person name="Bhattacharya D."/>
            <person name="Yoon H.S."/>
        </authorList>
    </citation>
    <scope>NUCLEOTIDE SEQUENCE [LARGE SCALE GENOMIC DNA]</scope>
    <source>
        <strain evidence="19">CCMP 1328</strain>
    </source>
</reference>
<keyword evidence="19" id="KW-1185">Reference proteome</keyword>
<evidence type="ECO:0000256" key="6">
    <source>
        <dbReference type="ARBA" id="ARBA00011738"/>
    </source>
</evidence>
<keyword evidence="8" id="KW-0285">Flavoprotein</keyword>
<protein>
    <recommendedName>
        <fullName evidence="14">Pyridoxine-5'-phosphate oxidase</fullName>
        <ecNumber evidence="7">1.4.3.5</ecNumber>
    </recommendedName>
    <alternativeName>
        <fullName evidence="15">Pyridoxamine-phosphate oxidase</fullName>
    </alternativeName>
</protein>
<name>A0A5J4Z515_PORPP</name>
<dbReference type="InterPro" id="IPR011576">
    <property type="entry name" value="Pyridox_Oxase_N"/>
</dbReference>
<comment type="function">
    <text evidence="2">Catalyzes the oxidation of either pyridoxine 5'-phosphate (PNP) or pyridoxamine 5'-phosphate (PMP) into pyridoxal 5'-phosphate (PLP).</text>
</comment>
<evidence type="ECO:0000256" key="3">
    <source>
        <dbReference type="ARBA" id="ARBA00004738"/>
    </source>
</evidence>
<sequence length="262" mass="29449">MKAGRSVSWRRAGVCGGGGELARVRAVQRVRMAAAAADGMSNVATLRKEYSAQGIEDEDVGLHGDAQDPFALFRLWFQQAVDAQVHEPNAMCLATATKNGVPSARYVLLKGFDERGFCWYTNYGSRKAAELEENPHAALCFWWGEMERSVRIEGRVARVDPAESQQYFDSRPASARLGAIASDQSRPIESRAALDQKFENLTRTFLDENGAEKVKIERPALWGGFRLEPRVFEFWKGRESRVHDRIVFTHSGTGWRVERLQP</sequence>
<evidence type="ECO:0000256" key="1">
    <source>
        <dbReference type="ARBA" id="ARBA00001917"/>
    </source>
</evidence>
<dbReference type="GO" id="GO:0010181">
    <property type="term" value="F:FMN binding"/>
    <property type="evidence" value="ECO:0007669"/>
    <property type="project" value="InterPro"/>
</dbReference>
<evidence type="ECO:0000256" key="9">
    <source>
        <dbReference type="ARBA" id="ARBA00022643"/>
    </source>
</evidence>
<comment type="cofactor">
    <cofactor evidence="1">
        <name>FMN</name>
        <dbReference type="ChEBI" id="CHEBI:58210"/>
    </cofactor>
</comment>
<dbReference type="OMA" id="AYFRTRP"/>
<comment type="pathway">
    <text evidence="4">Cofactor metabolism; pyridoxal 5'-phosphate salvage; pyridoxal 5'-phosphate from pyridoxine 5'-phosphate: step 1/1.</text>
</comment>
<dbReference type="Pfam" id="PF01243">
    <property type="entry name" value="PNPOx_N"/>
    <property type="match status" value="1"/>
</dbReference>
<dbReference type="InterPro" id="IPR000659">
    <property type="entry name" value="Pyridox_Oxase"/>
</dbReference>
<feature type="domain" description="Pyridoxine 5'-phosphate oxidase dimerisation C-terminal" evidence="17">
    <location>
        <begin position="222"/>
        <end position="262"/>
    </location>
</feature>
<dbReference type="SUPFAM" id="SSF50475">
    <property type="entry name" value="FMN-binding split barrel"/>
    <property type="match status" value="1"/>
</dbReference>
<comment type="pathway">
    <text evidence="3">Cofactor metabolism; pyridoxal 5'-phosphate salvage; pyridoxal 5'-phosphate from pyridoxamine 5'-phosphate: step 1/1.</text>
</comment>
<dbReference type="EMBL" id="VRMN01000001">
    <property type="protein sequence ID" value="KAA8498776.1"/>
    <property type="molecule type" value="Genomic_DNA"/>
</dbReference>
<evidence type="ECO:0000256" key="13">
    <source>
        <dbReference type="ARBA" id="ARBA00052947"/>
    </source>
</evidence>
<dbReference type="GO" id="GO:0008615">
    <property type="term" value="P:pyridoxine biosynthetic process"/>
    <property type="evidence" value="ECO:0007669"/>
    <property type="project" value="UniProtKB-KW"/>
</dbReference>
<evidence type="ECO:0000256" key="12">
    <source>
        <dbReference type="ARBA" id="ARBA00050530"/>
    </source>
</evidence>
<dbReference type="Gene3D" id="2.30.110.10">
    <property type="entry name" value="Electron Transport, Fmn-binding Protein, Chain A"/>
    <property type="match status" value="1"/>
</dbReference>
<dbReference type="GO" id="GO:0004733">
    <property type="term" value="F:pyridoxamine phosphate oxidase activity"/>
    <property type="evidence" value="ECO:0007669"/>
    <property type="project" value="UniProtKB-EC"/>
</dbReference>
<evidence type="ECO:0000256" key="2">
    <source>
        <dbReference type="ARBA" id="ARBA00003691"/>
    </source>
</evidence>
<dbReference type="EC" id="1.4.3.5" evidence="7"/>
<dbReference type="Proteomes" id="UP000324585">
    <property type="component" value="Unassembled WGS sequence"/>
</dbReference>
<dbReference type="Pfam" id="PF10590">
    <property type="entry name" value="PNP_phzG_C"/>
    <property type="match status" value="1"/>
</dbReference>
<dbReference type="HAMAP" id="MF_01629">
    <property type="entry name" value="PdxH"/>
    <property type="match status" value="1"/>
</dbReference>
<gene>
    <name evidence="18" type="ORF">FVE85_6361</name>
</gene>
<comment type="caution">
    <text evidence="18">The sequence shown here is derived from an EMBL/GenBank/DDBJ whole genome shotgun (WGS) entry which is preliminary data.</text>
</comment>
<dbReference type="FunFam" id="2.30.110.10:FF:000020">
    <property type="entry name" value="PNPO isoform 11"/>
    <property type="match status" value="1"/>
</dbReference>
<comment type="catalytic activity">
    <reaction evidence="13">
        <text>pyridoxine 5'-phosphate + O2 = pyridoxal 5'-phosphate + H2O2</text>
        <dbReference type="Rhea" id="RHEA:15149"/>
        <dbReference type="ChEBI" id="CHEBI:15379"/>
        <dbReference type="ChEBI" id="CHEBI:16240"/>
        <dbReference type="ChEBI" id="CHEBI:58589"/>
        <dbReference type="ChEBI" id="CHEBI:597326"/>
        <dbReference type="EC" id="1.4.3.5"/>
    </reaction>
    <physiologicalReaction direction="left-to-right" evidence="13">
        <dbReference type="Rhea" id="RHEA:15150"/>
    </physiologicalReaction>
</comment>
<evidence type="ECO:0000313" key="18">
    <source>
        <dbReference type="EMBL" id="KAA8498776.1"/>
    </source>
</evidence>
<comment type="subunit">
    <text evidence="6">Homodimer.</text>
</comment>
<feature type="domain" description="Pyridoxamine 5'-phosphate oxidase N-terminal" evidence="16">
    <location>
        <begin position="78"/>
        <end position="201"/>
    </location>
</feature>
<dbReference type="PIRSF" id="PIRSF000190">
    <property type="entry name" value="Pyd_amn-ph_oxd"/>
    <property type="match status" value="1"/>
</dbReference>
<comment type="similarity">
    <text evidence="5">Belongs to the pyridoxamine 5'-phosphate oxidase family.</text>
</comment>
<keyword evidence="11" id="KW-0664">Pyridoxine biosynthesis</keyword>
<evidence type="ECO:0000256" key="8">
    <source>
        <dbReference type="ARBA" id="ARBA00022630"/>
    </source>
</evidence>
<evidence type="ECO:0000259" key="16">
    <source>
        <dbReference type="Pfam" id="PF01243"/>
    </source>
</evidence>
<evidence type="ECO:0000256" key="11">
    <source>
        <dbReference type="ARBA" id="ARBA00023096"/>
    </source>
</evidence>
<evidence type="ECO:0000256" key="10">
    <source>
        <dbReference type="ARBA" id="ARBA00023002"/>
    </source>
</evidence>
<dbReference type="OrthoDB" id="303614at2759"/>
<dbReference type="InterPro" id="IPR019576">
    <property type="entry name" value="Pyridoxamine_oxidase_dimer_C"/>
</dbReference>
<keyword evidence="9" id="KW-0288">FMN</keyword>
<accession>A0A5J4Z515</accession>
<dbReference type="UniPathway" id="UPA01068">
    <property type="reaction ID" value="UER00304"/>
</dbReference>
<dbReference type="NCBIfam" id="TIGR00558">
    <property type="entry name" value="pdxH"/>
    <property type="match status" value="1"/>
</dbReference>
<evidence type="ECO:0000256" key="7">
    <source>
        <dbReference type="ARBA" id="ARBA00012801"/>
    </source>
</evidence>
<evidence type="ECO:0000256" key="15">
    <source>
        <dbReference type="ARBA" id="ARBA00077914"/>
    </source>
</evidence>
<evidence type="ECO:0000259" key="17">
    <source>
        <dbReference type="Pfam" id="PF10590"/>
    </source>
</evidence>
<dbReference type="AlphaFoldDB" id="A0A5J4Z515"/>